<protein>
    <recommendedName>
        <fullName evidence="4">DNA-directed RNA polymerases I, II, and III subunit RPABC3</fullName>
    </recommendedName>
</protein>
<dbReference type="Pfam" id="PF03870">
    <property type="entry name" value="RNA_pol_Rpb8"/>
    <property type="match status" value="1"/>
</dbReference>
<dbReference type="GO" id="GO:0006351">
    <property type="term" value="P:DNA-templated transcription"/>
    <property type="evidence" value="ECO:0007669"/>
    <property type="project" value="UniProtKB-UniRule"/>
</dbReference>
<dbReference type="EMBL" id="ADBL01001166">
    <property type="status" value="NOT_ANNOTATED_CDS"/>
    <property type="molecule type" value="Genomic_DNA"/>
</dbReference>
<evidence type="ECO:0000313" key="7">
    <source>
        <dbReference type="Proteomes" id="UP000011715"/>
    </source>
</evidence>
<evidence type="ECO:0000256" key="2">
    <source>
        <dbReference type="ARBA" id="ARBA00008912"/>
    </source>
</evidence>
<dbReference type="eggNOG" id="KOG3400">
    <property type="taxonomic scope" value="Eukaryota"/>
</dbReference>
<reference evidence="5" key="2">
    <citation type="submission" date="2010-05" db="EMBL/GenBank/DDBJ databases">
        <title>The Genome Sequence of Magnaporthe poae strain ATCC 64411.</title>
        <authorList>
            <consortium name="The Broad Institute Genome Sequencing Platform"/>
            <consortium name="Broad Institute Genome Sequencing Center for Infectious Disease"/>
            <person name="Ma L.-J."/>
            <person name="Dead R."/>
            <person name="Young S."/>
            <person name="Zeng Q."/>
            <person name="Koehrsen M."/>
            <person name="Alvarado L."/>
            <person name="Berlin A."/>
            <person name="Chapman S.B."/>
            <person name="Chen Z."/>
            <person name="Freedman E."/>
            <person name="Gellesch M."/>
            <person name="Goldberg J."/>
            <person name="Griggs A."/>
            <person name="Gujja S."/>
            <person name="Heilman E.R."/>
            <person name="Heiman D."/>
            <person name="Hepburn T."/>
            <person name="Howarth C."/>
            <person name="Jen D."/>
            <person name="Larson L."/>
            <person name="Mehta T."/>
            <person name="Neiman D."/>
            <person name="Pearson M."/>
            <person name="Roberts A."/>
            <person name="Saif S."/>
            <person name="Shea T."/>
            <person name="Shenoy N."/>
            <person name="Sisk P."/>
            <person name="Stolte C."/>
            <person name="Sykes S."/>
            <person name="Walk T."/>
            <person name="White J."/>
            <person name="Yandava C."/>
            <person name="Haas B."/>
            <person name="Nusbaum C."/>
            <person name="Birren B."/>
        </authorList>
    </citation>
    <scope>NUCLEOTIDE SEQUENCE</scope>
    <source>
        <strain evidence="5">ATCC 64411</strain>
    </source>
</reference>
<dbReference type="OMA" id="KEDDKGW"/>
<dbReference type="GO" id="GO:0003899">
    <property type="term" value="F:DNA-directed RNA polymerase activity"/>
    <property type="evidence" value="ECO:0007669"/>
    <property type="project" value="UniProtKB-UniRule"/>
</dbReference>
<dbReference type="SUPFAM" id="SSF50249">
    <property type="entry name" value="Nucleic acid-binding proteins"/>
    <property type="match status" value="1"/>
</dbReference>
<dbReference type="Proteomes" id="UP000011715">
    <property type="component" value="Unassembled WGS sequence"/>
</dbReference>
<reference evidence="5" key="3">
    <citation type="submission" date="2011-03" db="EMBL/GenBank/DDBJ databases">
        <title>Annotation of Magnaporthe poae ATCC 64411.</title>
        <authorList>
            <person name="Ma L.-J."/>
            <person name="Dead R."/>
            <person name="Young S.K."/>
            <person name="Zeng Q."/>
            <person name="Gargeya S."/>
            <person name="Fitzgerald M."/>
            <person name="Haas B."/>
            <person name="Abouelleil A."/>
            <person name="Alvarado L."/>
            <person name="Arachchi H.M."/>
            <person name="Berlin A."/>
            <person name="Brown A."/>
            <person name="Chapman S.B."/>
            <person name="Chen Z."/>
            <person name="Dunbar C."/>
            <person name="Freedman E."/>
            <person name="Gearin G."/>
            <person name="Gellesch M."/>
            <person name="Goldberg J."/>
            <person name="Griggs A."/>
            <person name="Gujja S."/>
            <person name="Heiman D."/>
            <person name="Howarth C."/>
            <person name="Larson L."/>
            <person name="Lui A."/>
            <person name="MacDonald P.J.P."/>
            <person name="Mehta T."/>
            <person name="Montmayeur A."/>
            <person name="Murphy C."/>
            <person name="Neiman D."/>
            <person name="Pearson M."/>
            <person name="Priest M."/>
            <person name="Roberts A."/>
            <person name="Saif S."/>
            <person name="Shea T."/>
            <person name="Shenoy N."/>
            <person name="Sisk P."/>
            <person name="Stolte C."/>
            <person name="Sykes S."/>
            <person name="Yandava C."/>
            <person name="Wortman J."/>
            <person name="Nusbaum C."/>
            <person name="Birren B."/>
        </authorList>
    </citation>
    <scope>NUCLEOTIDE SEQUENCE</scope>
    <source>
        <strain evidence="5">ATCC 64411</strain>
    </source>
</reference>
<dbReference type="EMBL" id="GL876969">
    <property type="protein sequence ID" value="KLU85962.1"/>
    <property type="molecule type" value="Genomic_DNA"/>
</dbReference>
<dbReference type="PANTHER" id="PTHR10917:SF0">
    <property type="entry name" value="DNA-DIRECTED RNA POLYMERASES I, II, AND III SUBUNIT RPABC3"/>
    <property type="match status" value="1"/>
</dbReference>
<dbReference type="FunFam" id="2.40.50.140:FF:000191">
    <property type="entry name" value="DNA-directed RNA polymerases I, II, and III subunit RPABC3"/>
    <property type="match status" value="1"/>
</dbReference>
<keyword evidence="3 4" id="KW-0539">Nucleus</keyword>
<dbReference type="VEuPathDB" id="FungiDB:MAPG_04981"/>
<dbReference type="OrthoDB" id="20018at2759"/>
<reference evidence="6" key="5">
    <citation type="submission" date="2015-06" db="UniProtKB">
        <authorList>
            <consortium name="EnsemblFungi"/>
        </authorList>
    </citation>
    <scope>IDENTIFICATION</scope>
    <source>
        <strain evidence="6">ATCC 64411</strain>
    </source>
</reference>
<dbReference type="GO" id="GO:0005666">
    <property type="term" value="C:RNA polymerase III complex"/>
    <property type="evidence" value="ECO:0007669"/>
    <property type="project" value="TreeGrafter"/>
</dbReference>
<reference evidence="7" key="1">
    <citation type="submission" date="2010-05" db="EMBL/GenBank/DDBJ databases">
        <title>The genome sequence of Magnaporthe poae strain ATCC 64411.</title>
        <authorList>
            <person name="Ma L.-J."/>
            <person name="Dead R."/>
            <person name="Young S."/>
            <person name="Zeng Q."/>
            <person name="Koehrsen M."/>
            <person name="Alvarado L."/>
            <person name="Berlin A."/>
            <person name="Chapman S.B."/>
            <person name="Chen Z."/>
            <person name="Freedman E."/>
            <person name="Gellesch M."/>
            <person name="Goldberg J."/>
            <person name="Griggs A."/>
            <person name="Gujja S."/>
            <person name="Heilman E.R."/>
            <person name="Heiman D."/>
            <person name="Hepburn T."/>
            <person name="Howarth C."/>
            <person name="Jen D."/>
            <person name="Larson L."/>
            <person name="Mehta T."/>
            <person name="Neiman D."/>
            <person name="Pearson M."/>
            <person name="Roberts A."/>
            <person name="Saif S."/>
            <person name="Shea T."/>
            <person name="Shenoy N."/>
            <person name="Sisk P."/>
            <person name="Stolte C."/>
            <person name="Sykes S."/>
            <person name="Walk T."/>
            <person name="White J."/>
            <person name="Yandava C."/>
            <person name="Haas B."/>
            <person name="Nusbaum C."/>
            <person name="Birren B."/>
        </authorList>
    </citation>
    <scope>NUCLEOTIDE SEQUENCE [LARGE SCALE GENOMIC DNA]</scope>
    <source>
        <strain evidence="7">ATCC 64411 / 73-15</strain>
    </source>
</reference>
<dbReference type="PANTHER" id="PTHR10917">
    <property type="entry name" value="DNA-DIRECTED RNA POLYMERASES I, II, AND III SUBUNIT RPABC3"/>
    <property type="match status" value="1"/>
</dbReference>
<evidence type="ECO:0000256" key="1">
    <source>
        <dbReference type="ARBA" id="ARBA00004123"/>
    </source>
</evidence>
<evidence type="ECO:0000256" key="4">
    <source>
        <dbReference type="PIRNR" id="PIRNR000779"/>
    </source>
</evidence>
<proteinExistence type="inferred from homology"/>
<dbReference type="SMART" id="SM00658">
    <property type="entry name" value="RPOL8c"/>
    <property type="match status" value="1"/>
</dbReference>
<dbReference type="STRING" id="644358.A0A0C4DY70"/>
<organism evidence="6 7">
    <name type="scientific">Magnaporthiopsis poae (strain ATCC 64411 / 73-15)</name>
    <name type="common">Kentucky bluegrass fungus</name>
    <name type="synonym">Magnaporthe poae</name>
    <dbReference type="NCBI Taxonomy" id="644358"/>
    <lineage>
        <taxon>Eukaryota</taxon>
        <taxon>Fungi</taxon>
        <taxon>Dikarya</taxon>
        <taxon>Ascomycota</taxon>
        <taxon>Pezizomycotina</taxon>
        <taxon>Sordariomycetes</taxon>
        <taxon>Sordariomycetidae</taxon>
        <taxon>Magnaporthales</taxon>
        <taxon>Magnaporthaceae</taxon>
        <taxon>Magnaporthiopsis</taxon>
    </lineage>
</organism>
<comment type="subcellular location">
    <subcellularLocation>
        <location evidence="1">Nucleus</location>
    </subcellularLocation>
</comment>
<gene>
    <name evidence="5" type="ORF">MAPG_04981</name>
</gene>
<dbReference type="PIRSF" id="PIRSF000779">
    <property type="entry name" value="RNA_pol_Rpb8"/>
    <property type="match status" value="1"/>
</dbReference>
<keyword evidence="7" id="KW-1185">Reference proteome</keyword>
<sequence length="155" mass="17100">MAVSTGDAQLFEGVFKVTHVDQVKYDRVARITATSDSSTADPMDMTLDINTELFPMSEGDGFRVVLATSLALDGSKDEEKGWRDASKLGGPPTLADNFDYVCYGKVYRFEDSKNGEQIKAYISFGGLLMCLNGPYKKLTPLRVDYVYLLVKGSQD</sequence>
<dbReference type="InterPro" id="IPR005570">
    <property type="entry name" value="RPABC3"/>
</dbReference>
<dbReference type="InterPro" id="IPR012340">
    <property type="entry name" value="NA-bd_OB-fold"/>
</dbReference>
<accession>A0A0C4DY70</accession>
<name>A0A0C4DY70_MAGP6</name>
<evidence type="ECO:0000313" key="6">
    <source>
        <dbReference type="EnsemblFungi" id="MAPG_04981T0"/>
    </source>
</evidence>
<evidence type="ECO:0000313" key="5">
    <source>
        <dbReference type="EMBL" id="KLU85962.1"/>
    </source>
</evidence>
<dbReference type="EnsemblFungi" id="MAPG_04981T0">
    <property type="protein sequence ID" value="MAPG_04981T0"/>
    <property type="gene ID" value="MAPG_04981"/>
</dbReference>
<dbReference type="GO" id="GO:0005736">
    <property type="term" value="C:RNA polymerase I complex"/>
    <property type="evidence" value="ECO:0007669"/>
    <property type="project" value="TreeGrafter"/>
</dbReference>
<dbReference type="Gene3D" id="2.40.50.140">
    <property type="entry name" value="Nucleic acid-binding proteins"/>
    <property type="match status" value="1"/>
</dbReference>
<comment type="function">
    <text evidence="4">DNA-dependent RNA polymerase catalyzes the transcription of DNA into RNA using the four ribonucleoside triphosphates as substrates. Common component of RNA polymerases I, II and III which synthesize ribosomal RNA precursors, mRNA precursors and many functional non-coding RNAs, and small RNAs, such as 5S rRNA and tRNAs, respectively.</text>
</comment>
<reference evidence="6" key="4">
    <citation type="journal article" date="2015" name="G3 (Bethesda)">
        <title>Genome sequences of three phytopathogenic species of the Magnaporthaceae family of fungi.</title>
        <authorList>
            <person name="Okagaki L.H."/>
            <person name="Nunes C.C."/>
            <person name="Sailsbery J."/>
            <person name="Clay B."/>
            <person name="Brown D."/>
            <person name="John T."/>
            <person name="Oh Y."/>
            <person name="Young N."/>
            <person name="Fitzgerald M."/>
            <person name="Haas B.J."/>
            <person name="Zeng Q."/>
            <person name="Young S."/>
            <person name="Adiconis X."/>
            <person name="Fan L."/>
            <person name="Levin J.Z."/>
            <person name="Mitchell T.K."/>
            <person name="Okubara P.A."/>
            <person name="Farman M.L."/>
            <person name="Kohn L.M."/>
            <person name="Birren B."/>
            <person name="Ma L.-J."/>
            <person name="Dean R.A."/>
        </authorList>
    </citation>
    <scope>NUCLEOTIDE SEQUENCE</scope>
    <source>
        <strain evidence="6">ATCC 64411 / 73-15</strain>
    </source>
</reference>
<comment type="similarity">
    <text evidence="2 4">Belongs to the eukaryotic RPB8 RNA polymerase subunit family.</text>
</comment>
<evidence type="ECO:0000256" key="3">
    <source>
        <dbReference type="ARBA" id="ARBA00023242"/>
    </source>
</evidence>
<dbReference type="GO" id="GO:0005665">
    <property type="term" value="C:RNA polymerase II, core complex"/>
    <property type="evidence" value="ECO:0007669"/>
    <property type="project" value="UniProtKB-UniRule"/>
</dbReference>
<dbReference type="AlphaFoldDB" id="A0A0C4DY70"/>